<reference evidence="2 4" key="1">
    <citation type="journal article" date="2020" name="Stud. Mycol.">
        <title>101 Dothideomycetes genomes: a test case for predicting lifestyles and emergence of pathogens.</title>
        <authorList>
            <person name="Haridas S."/>
            <person name="Albert R."/>
            <person name="Binder M."/>
            <person name="Bloem J."/>
            <person name="Labutti K."/>
            <person name="Salamov A."/>
            <person name="Andreopoulos B."/>
            <person name="Baker S."/>
            <person name="Barry K."/>
            <person name="Bills G."/>
            <person name="Bluhm B."/>
            <person name="Cannon C."/>
            <person name="Castanera R."/>
            <person name="Culley D."/>
            <person name="Daum C."/>
            <person name="Ezra D."/>
            <person name="Gonzalez J."/>
            <person name="Henrissat B."/>
            <person name="Kuo A."/>
            <person name="Liang C."/>
            <person name="Lipzen A."/>
            <person name="Lutzoni F."/>
            <person name="Magnuson J."/>
            <person name="Mondo S."/>
            <person name="Nolan M."/>
            <person name="Ohm R."/>
            <person name="Pangilinan J."/>
            <person name="Park H.-J."/>
            <person name="Ramirez L."/>
            <person name="Alfaro M."/>
            <person name="Sun H."/>
            <person name="Tritt A."/>
            <person name="Yoshinaga Y."/>
            <person name="Zwiers L.-H."/>
            <person name="Turgeon B."/>
            <person name="Goodwin S."/>
            <person name="Spatafora J."/>
            <person name="Crous P."/>
            <person name="Grigoriev I."/>
        </authorList>
    </citation>
    <scope>NUCLEOTIDE SEQUENCE</scope>
    <source>
        <strain evidence="2 4">CBS 304.34</strain>
    </source>
</reference>
<evidence type="ECO:0000313" key="4">
    <source>
        <dbReference type="RefSeq" id="XP_033581028.1"/>
    </source>
</evidence>
<dbReference type="AlphaFoldDB" id="A0A6A6Z1A4"/>
<evidence type="ECO:0000313" key="3">
    <source>
        <dbReference type="Proteomes" id="UP000504636"/>
    </source>
</evidence>
<gene>
    <name evidence="2 4" type="ORF">BDZ99DRAFT_495625</name>
</gene>
<feature type="region of interest" description="Disordered" evidence="1">
    <location>
        <begin position="81"/>
        <end position="168"/>
    </location>
</feature>
<reference evidence="4" key="3">
    <citation type="submission" date="2025-04" db="UniProtKB">
        <authorList>
            <consortium name="RefSeq"/>
        </authorList>
    </citation>
    <scope>IDENTIFICATION</scope>
    <source>
        <strain evidence="4">CBS 304.34</strain>
    </source>
</reference>
<feature type="compositionally biased region" description="Low complexity" evidence="1">
    <location>
        <begin position="82"/>
        <end position="99"/>
    </location>
</feature>
<organism evidence="2">
    <name type="scientific">Mytilinidion resinicola</name>
    <dbReference type="NCBI Taxonomy" id="574789"/>
    <lineage>
        <taxon>Eukaryota</taxon>
        <taxon>Fungi</taxon>
        <taxon>Dikarya</taxon>
        <taxon>Ascomycota</taxon>
        <taxon>Pezizomycotina</taxon>
        <taxon>Dothideomycetes</taxon>
        <taxon>Pleosporomycetidae</taxon>
        <taxon>Mytilinidiales</taxon>
        <taxon>Mytilinidiaceae</taxon>
        <taxon>Mytilinidion</taxon>
    </lineage>
</organism>
<feature type="compositionally biased region" description="Low complexity" evidence="1">
    <location>
        <begin position="16"/>
        <end position="28"/>
    </location>
</feature>
<reference evidence="4" key="2">
    <citation type="submission" date="2020-04" db="EMBL/GenBank/DDBJ databases">
        <authorList>
            <consortium name="NCBI Genome Project"/>
        </authorList>
    </citation>
    <scope>NUCLEOTIDE SEQUENCE</scope>
    <source>
        <strain evidence="4">CBS 304.34</strain>
    </source>
</reference>
<protein>
    <submittedName>
        <fullName evidence="2 4">Uncharacterized protein</fullName>
    </submittedName>
</protein>
<dbReference type="OrthoDB" id="3929468at2759"/>
<proteinExistence type="predicted"/>
<dbReference type="GeneID" id="54464280"/>
<feature type="region of interest" description="Disordered" evidence="1">
    <location>
        <begin position="1"/>
        <end position="68"/>
    </location>
</feature>
<dbReference type="Proteomes" id="UP000504636">
    <property type="component" value="Unplaced"/>
</dbReference>
<evidence type="ECO:0000313" key="2">
    <source>
        <dbReference type="EMBL" id="KAF2814064.1"/>
    </source>
</evidence>
<name>A0A6A6Z1A4_9PEZI</name>
<sequence length="239" mass="25310">MADEPPRNLFTTVFRPHSPFSSSSSFSSAPPPSTHFPDGTPRTIYRSKNNTTGAEFSCTAPAGSKHAQAMRELCASVQGVGLPQASQPQPQPRYQRQLPTTSSAPGMTTDAHDAQVQRQTQAFEEGRGGGGAGVIRTVSKAAAGSRRNPRPPKLQYRNGSGSASAAEGGTVFRRVEDERSVTFVSKSAQGEVFVAAPKGSQEAEAHERMARGLNGGERREGAVKAVSSGRRWAIGWLGS</sequence>
<feature type="compositionally biased region" description="Low complexity" evidence="1">
    <location>
        <begin position="159"/>
        <end position="168"/>
    </location>
</feature>
<keyword evidence="3" id="KW-1185">Reference proteome</keyword>
<dbReference type="RefSeq" id="XP_033581028.1">
    <property type="nucleotide sequence ID" value="XM_033723387.1"/>
</dbReference>
<accession>A0A6A6Z1A4</accession>
<dbReference type="EMBL" id="MU003695">
    <property type="protein sequence ID" value="KAF2814064.1"/>
    <property type="molecule type" value="Genomic_DNA"/>
</dbReference>
<evidence type="ECO:0000256" key="1">
    <source>
        <dbReference type="SAM" id="MobiDB-lite"/>
    </source>
</evidence>